<evidence type="ECO:0000259" key="2">
    <source>
        <dbReference type="PROSITE" id="PS51502"/>
    </source>
</evidence>
<dbReference type="PANTHER" id="PTHR33178">
    <property type="match status" value="1"/>
</dbReference>
<gene>
    <name evidence="3" type="ORF">FRZ67_05430</name>
</gene>
<dbReference type="KEGG" id="pgin:FRZ67_05430"/>
<keyword evidence="4" id="KW-1185">Reference proteome</keyword>
<proteinExistence type="predicted"/>
<dbReference type="InterPro" id="IPR013097">
    <property type="entry name" value="Dabb"/>
</dbReference>
<dbReference type="PROSITE" id="PS51502">
    <property type="entry name" value="S_R_A_B_BARREL"/>
    <property type="match status" value="1"/>
</dbReference>
<dbReference type="EMBL" id="CP042435">
    <property type="protein sequence ID" value="QEC66771.1"/>
    <property type="molecule type" value="Genomic_DNA"/>
</dbReference>
<accession>A0A5B8V7J8</accession>
<feature type="domain" description="Stress-response A/B barrel" evidence="2">
    <location>
        <begin position="62"/>
        <end position="153"/>
    </location>
</feature>
<dbReference type="AlphaFoldDB" id="A0A5B8V7J8"/>
<sequence length="157" mass="17650">MSIIGKCFLWPKENLSRKYGNLLLKSPDMKKIFFAALMLLTVALLLHNKATAQSNNAPGDLLRHIVMITFKKDAPADSIQALDNIYKSLSKSTMVKDFEMGINMSIRDTLVKHVFVTTFTSKDDLANYKKVPAYSGLFKLSLAIAEDVTVADYWVKK</sequence>
<dbReference type="InterPro" id="IPR044662">
    <property type="entry name" value="HS1/DABB1-like"/>
</dbReference>
<evidence type="ECO:0000313" key="3">
    <source>
        <dbReference type="EMBL" id="QEC66771.1"/>
    </source>
</evidence>
<reference evidence="3 4" key="1">
    <citation type="journal article" date="2016" name="Int. J. Syst. Evol. Microbiol.">
        <title>Panacibacter ginsenosidivorans gen. nov., sp. nov., with ginsenoside converting activity isolated from soil of a ginseng field.</title>
        <authorList>
            <person name="Siddiqi M.Z."/>
            <person name="Muhammad Shafi S."/>
            <person name="Choi K.D."/>
            <person name="Im W.T."/>
        </authorList>
    </citation>
    <scope>NUCLEOTIDE SEQUENCE [LARGE SCALE GENOMIC DNA]</scope>
    <source>
        <strain evidence="3 4">Gsoil1550</strain>
    </source>
</reference>
<dbReference type="PANTHER" id="PTHR33178:SF10">
    <property type="entry name" value="STRESS-RESPONSE A_B BARREL DOMAIN-CONTAINING PROTEIN"/>
    <property type="match status" value="1"/>
</dbReference>
<dbReference type="InterPro" id="IPR011008">
    <property type="entry name" value="Dimeric_a/b-barrel"/>
</dbReference>
<dbReference type="Pfam" id="PF07876">
    <property type="entry name" value="Dabb"/>
    <property type="match status" value="1"/>
</dbReference>
<comment type="subunit">
    <text evidence="1">Homodimer.</text>
</comment>
<evidence type="ECO:0000256" key="1">
    <source>
        <dbReference type="ARBA" id="ARBA00011738"/>
    </source>
</evidence>
<organism evidence="3 4">
    <name type="scientific">Panacibacter ginsenosidivorans</name>
    <dbReference type="NCBI Taxonomy" id="1813871"/>
    <lineage>
        <taxon>Bacteria</taxon>
        <taxon>Pseudomonadati</taxon>
        <taxon>Bacteroidota</taxon>
        <taxon>Chitinophagia</taxon>
        <taxon>Chitinophagales</taxon>
        <taxon>Chitinophagaceae</taxon>
        <taxon>Panacibacter</taxon>
    </lineage>
</organism>
<dbReference type="SMART" id="SM00886">
    <property type="entry name" value="Dabb"/>
    <property type="match status" value="1"/>
</dbReference>
<dbReference type="SUPFAM" id="SSF54909">
    <property type="entry name" value="Dimeric alpha+beta barrel"/>
    <property type="match status" value="1"/>
</dbReference>
<name>A0A5B8V7J8_9BACT</name>
<dbReference type="Gene3D" id="3.30.70.100">
    <property type="match status" value="1"/>
</dbReference>
<evidence type="ECO:0000313" key="4">
    <source>
        <dbReference type="Proteomes" id="UP000321533"/>
    </source>
</evidence>
<protein>
    <submittedName>
        <fullName evidence="3">Dabb family protein</fullName>
    </submittedName>
</protein>
<dbReference type="Proteomes" id="UP000321533">
    <property type="component" value="Chromosome"/>
</dbReference>